<organism evidence="5 6">
    <name type="scientific">Andreprevotia lacus DSM 23236</name>
    <dbReference type="NCBI Taxonomy" id="1121001"/>
    <lineage>
        <taxon>Bacteria</taxon>
        <taxon>Pseudomonadati</taxon>
        <taxon>Pseudomonadota</taxon>
        <taxon>Betaproteobacteria</taxon>
        <taxon>Neisseriales</taxon>
        <taxon>Chitinibacteraceae</taxon>
        <taxon>Andreprevotia</taxon>
    </lineage>
</organism>
<feature type="domain" description="HTH araC/xylS-type" evidence="4">
    <location>
        <begin position="11"/>
        <end position="109"/>
    </location>
</feature>
<dbReference type="Gene3D" id="1.10.10.60">
    <property type="entry name" value="Homeodomain-like"/>
    <property type="match status" value="2"/>
</dbReference>
<dbReference type="InterPro" id="IPR050204">
    <property type="entry name" value="AraC_XylS_family_regulators"/>
</dbReference>
<dbReference type="STRING" id="1121001.SAMN02745857_02368"/>
<dbReference type="GO" id="GO:0043565">
    <property type="term" value="F:sequence-specific DNA binding"/>
    <property type="evidence" value="ECO:0007669"/>
    <property type="project" value="InterPro"/>
</dbReference>
<keyword evidence="2" id="KW-0238">DNA-binding</keyword>
<protein>
    <submittedName>
        <fullName evidence="5">AraC family transcriptional regulator</fullName>
    </submittedName>
</protein>
<dbReference type="InterPro" id="IPR011256">
    <property type="entry name" value="Reg_factor_effector_dom_sf"/>
</dbReference>
<dbReference type="PANTHER" id="PTHR46796">
    <property type="entry name" value="HTH-TYPE TRANSCRIPTIONAL ACTIVATOR RHAS-RELATED"/>
    <property type="match status" value="1"/>
</dbReference>
<keyword evidence="6" id="KW-1185">Reference proteome</keyword>
<evidence type="ECO:0000256" key="3">
    <source>
        <dbReference type="ARBA" id="ARBA00023163"/>
    </source>
</evidence>
<dbReference type="SUPFAM" id="SSF46689">
    <property type="entry name" value="Homeodomain-like"/>
    <property type="match status" value="2"/>
</dbReference>
<sequence length="287" mass="32049">MTTQARRVRIERAVDHINRHYAQALSLDELAGVACYSGSHFVRAFEAEVGEAPFELLRKRRLYAAAYRLLGRAPNGELLAEACGFAHASSFSRGFRQQFGMSARDWRYGGWQDWAGRQAPDGTPVSDTTDAEYLADALALPTVLQVLQLPAQYMVYRRFRGVWGSALIAQALAALQTMPDSAQCYGVRHDLLHLRRQQECCFDLCVPLAPMQAVPAGLGYVQLAGGLYAAMSLPDGGPYLSWRNLLAGWPADHPYTLDPRRPMIEAYQRAQPVRCHTLYLPIQSHPR</sequence>
<evidence type="ECO:0000259" key="4">
    <source>
        <dbReference type="PROSITE" id="PS01124"/>
    </source>
</evidence>
<proteinExistence type="predicted"/>
<dbReference type="RefSeq" id="WP_176216904.1">
    <property type="nucleotide sequence ID" value="NZ_FWXD01000013.1"/>
</dbReference>
<evidence type="ECO:0000313" key="6">
    <source>
        <dbReference type="Proteomes" id="UP000192761"/>
    </source>
</evidence>
<dbReference type="AlphaFoldDB" id="A0A1W1XQK5"/>
<dbReference type="GO" id="GO:0003700">
    <property type="term" value="F:DNA-binding transcription factor activity"/>
    <property type="evidence" value="ECO:0007669"/>
    <property type="project" value="InterPro"/>
</dbReference>
<dbReference type="Gene3D" id="3.20.80.10">
    <property type="entry name" value="Regulatory factor, effector binding domain"/>
    <property type="match status" value="1"/>
</dbReference>
<gene>
    <name evidence="5" type="ORF">SAMN02745857_02368</name>
</gene>
<keyword evidence="1" id="KW-0805">Transcription regulation</keyword>
<dbReference type="SUPFAM" id="SSF55136">
    <property type="entry name" value="Probable bacterial effector-binding domain"/>
    <property type="match status" value="1"/>
</dbReference>
<dbReference type="Pfam" id="PF12833">
    <property type="entry name" value="HTH_18"/>
    <property type="match status" value="1"/>
</dbReference>
<name>A0A1W1XQK5_9NEIS</name>
<dbReference type="PROSITE" id="PS01124">
    <property type="entry name" value="HTH_ARAC_FAMILY_2"/>
    <property type="match status" value="1"/>
</dbReference>
<evidence type="ECO:0000256" key="2">
    <source>
        <dbReference type="ARBA" id="ARBA00023125"/>
    </source>
</evidence>
<dbReference type="InterPro" id="IPR018060">
    <property type="entry name" value="HTH_AraC"/>
</dbReference>
<dbReference type="SMART" id="SM00342">
    <property type="entry name" value="HTH_ARAC"/>
    <property type="match status" value="1"/>
</dbReference>
<evidence type="ECO:0000313" key="5">
    <source>
        <dbReference type="EMBL" id="SMC26142.1"/>
    </source>
</evidence>
<accession>A0A1W1XQK5</accession>
<reference evidence="5 6" key="1">
    <citation type="submission" date="2017-04" db="EMBL/GenBank/DDBJ databases">
        <authorList>
            <person name="Afonso C.L."/>
            <person name="Miller P.J."/>
            <person name="Scott M.A."/>
            <person name="Spackman E."/>
            <person name="Goraichik I."/>
            <person name="Dimitrov K.M."/>
            <person name="Suarez D.L."/>
            <person name="Swayne D.E."/>
        </authorList>
    </citation>
    <scope>NUCLEOTIDE SEQUENCE [LARGE SCALE GENOMIC DNA]</scope>
    <source>
        <strain evidence="5 6">DSM 23236</strain>
    </source>
</reference>
<dbReference type="EMBL" id="FWXD01000013">
    <property type="protein sequence ID" value="SMC26142.1"/>
    <property type="molecule type" value="Genomic_DNA"/>
</dbReference>
<dbReference type="PANTHER" id="PTHR46796:SF6">
    <property type="entry name" value="ARAC SUBFAMILY"/>
    <property type="match status" value="1"/>
</dbReference>
<dbReference type="Proteomes" id="UP000192761">
    <property type="component" value="Unassembled WGS sequence"/>
</dbReference>
<keyword evidence="3" id="KW-0804">Transcription</keyword>
<evidence type="ECO:0000256" key="1">
    <source>
        <dbReference type="ARBA" id="ARBA00023015"/>
    </source>
</evidence>
<dbReference type="InterPro" id="IPR009057">
    <property type="entry name" value="Homeodomain-like_sf"/>
</dbReference>